<dbReference type="SUPFAM" id="SSF56112">
    <property type="entry name" value="Protein kinase-like (PK-like)"/>
    <property type="match status" value="1"/>
</dbReference>
<dbReference type="GO" id="GO:0005524">
    <property type="term" value="F:ATP binding"/>
    <property type="evidence" value="ECO:0007669"/>
    <property type="project" value="InterPro"/>
</dbReference>
<evidence type="ECO:0000313" key="3">
    <source>
        <dbReference type="EMBL" id="TKR60370.1"/>
    </source>
</evidence>
<organism evidence="3 4">
    <name type="scientific">Steinernema carpocapsae</name>
    <name type="common">Entomopathogenic nematode</name>
    <dbReference type="NCBI Taxonomy" id="34508"/>
    <lineage>
        <taxon>Eukaryota</taxon>
        <taxon>Metazoa</taxon>
        <taxon>Ecdysozoa</taxon>
        <taxon>Nematoda</taxon>
        <taxon>Chromadorea</taxon>
        <taxon>Rhabditida</taxon>
        <taxon>Tylenchina</taxon>
        <taxon>Panagrolaimomorpha</taxon>
        <taxon>Strongyloidoidea</taxon>
        <taxon>Steinernematidae</taxon>
        <taxon>Steinernema</taxon>
    </lineage>
</organism>
<dbReference type="PROSITE" id="PS50011">
    <property type="entry name" value="PROTEIN_KINASE_DOM"/>
    <property type="match status" value="1"/>
</dbReference>
<dbReference type="AlphaFoldDB" id="A0A4U5LW30"/>
<dbReference type="EMBL" id="AZBU02000011">
    <property type="protein sequence ID" value="TKR60370.1"/>
    <property type="molecule type" value="Genomic_DNA"/>
</dbReference>
<dbReference type="PANTHER" id="PTHR11909">
    <property type="entry name" value="CASEIN KINASE-RELATED"/>
    <property type="match status" value="1"/>
</dbReference>
<dbReference type="Pfam" id="PF00069">
    <property type="entry name" value="Pkinase"/>
    <property type="match status" value="1"/>
</dbReference>
<dbReference type="GO" id="GO:0004672">
    <property type="term" value="F:protein kinase activity"/>
    <property type="evidence" value="ECO:0007669"/>
    <property type="project" value="InterPro"/>
</dbReference>
<protein>
    <recommendedName>
        <fullName evidence="2">Protein kinase domain-containing protein</fullName>
    </recommendedName>
</protein>
<feature type="domain" description="Protein kinase" evidence="2">
    <location>
        <begin position="19"/>
        <end position="331"/>
    </location>
</feature>
<feature type="region of interest" description="Disordered" evidence="1">
    <location>
        <begin position="301"/>
        <end position="331"/>
    </location>
</feature>
<dbReference type="InterPro" id="IPR000719">
    <property type="entry name" value="Prot_kinase_dom"/>
</dbReference>
<dbReference type="InterPro" id="IPR050235">
    <property type="entry name" value="CK1_Ser-Thr_kinase"/>
</dbReference>
<gene>
    <name evidence="3" type="ORF">L596_027625</name>
</gene>
<proteinExistence type="predicted"/>
<dbReference type="STRING" id="34508.A0A4U5LW30"/>
<keyword evidence="4" id="KW-1185">Reference proteome</keyword>
<feature type="compositionally biased region" description="Low complexity" evidence="1">
    <location>
        <begin position="303"/>
        <end position="324"/>
    </location>
</feature>
<accession>A0A4U5LW30</accession>
<dbReference type="Proteomes" id="UP000298663">
    <property type="component" value="Unassembled WGS sequence"/>
</dbReference>
<evidence type="ECO:0000313" key="4">
    <source>
        <dbReference type="Proteomes" id="UP000298663"/>
    </source>
</evidence>
<sequence>MERKKFKKGDVISSKTTRYSLKHQIESSKFGCQFEVSNDAGETFTLKVEWKSKDRPNPKLGMEIAILKHIRQSTVSTHYVDFIDHCQKPTFYFLVATATDSHQIMANLKKRFSPRTVFGVALQALEALQELHKLGYVHRDIRPASFCPGIGAKSGTIYLVNMGRASIFRKDGKVRKPREKAPIRGTPAFMSLPAHAHVEQSPRDDVESLLYTLVEMANGLPWRGKPEDTILAEKKKIRQDSTNFFRQLSPPNMKALVEYIDKLDYYTPVDYPYVTKKLIEAAKQEDCPEGTLNDDYDWELVPSVRGSSQSTSNSSKSDESPPISDNDTKQF</sequence>
<dbReference type="SMART" id="SM00220">
    <property type="entry name" value="S_TKc"/>
    <property type="match status" value="1"/>
</dbReference>
<comment type="caution">
    <text evidence="3">The sequence shown here is derived from an EMBL/GenBank/DDBJ whole genome shotgun (WGS) entry which is preliminary data.</text>
</comment>
<name>A0A4U5LW30_STECR</name>
<dbReference type="InterPro" id="IPR011009">
    <property type="entry name" value="Kinase-like_dom_sf"/>
</dbReference>
<dbReference type="OrthoDB" id="5800476at2759"/>
<evidence type="ECO:0000259" key="2">
    <source>
        <dbReference type="PROSITE" id="PS50011"/>
    </source>
</evidence>
<dbReference type="Gene3D" id="1.10.510.10">
    <property type="entry name" value="Transferase(Phosphotransferase) domain 1"/>
    <property type="match status" value="1"/>
</dbReference>
<reference evidence="3 4" key="2">
    <citation type="journal article" date="2019" name="G3 (Bethesda)">
        <title>Hybrid Assembly of the Genome of the Entomopathogenic Nematode Steinernema carpocapsae Identifies the X-Chromosome.</title>
        <authorList>
            <person name="Serra L."/>
            <person name="Macchietto M."/>
            <person name="Macias-Munoz A."/>
            <person name="McGill C.J."/>
            <person name="Rodriguez I.M."/>
            <person name="Rodriguez B."/>
            <person name="Murad R."/>
            <person name="Mortazavi A."/>
        </authorList>
    </citation>
    <scope>NUCLEOTIDE SEQUENCE [LARGE SCALE GENOMIC DNA]</scope>
    <source>
        <strain evidence="3 4">ALL</strain>
    </source>
</reference>
<evidence type="ECO:0000256" key="1">
    <source>
        <dbReference type="SAM" id="MobiDB-lite"/>
    </source>
</evidence>
<reference evidence="3 4" key="1">
    <citation type="journal article" date="2015" name="Genome Biol.">
        <title>Comparative genomics of Steinernema reveals deeply conserved gene regulatory networks.</title>
        <authorList>
            <person name="Dillman A.R."/>
            <person name="Macchietto M."/>
            <person name="Porter C.F."/>
            <person name="Rogers A."/>
            <person name="Williams B."/>
            <person name="Antoshechkin I."/>
            <person name="Lee M.M."/>
            <person name="Goodwin Z."/>
            <person name="Lu X."/>
            <person name="Lewis E.E."/>
            <person name="Goodrich-Blair H."/>
            <person name="Stock S.P."/>
            <person name="Adams B.J."/>
            <person name="Sternberg P.W."/>
            <person name="Mortazavi A."/>
        </authorList>
    </citation>
    <scope>NUCLEOTIDE SEQUENCE [LARGE SCALE GENOMIC DNA]</scope>
    <source>
        <strain evidence="3 4">ALL</strain>
    </source>
</reference>